<reference evidence="2 3" key="1">
    <citation type="journal article" date="2015" name="Genome Biol. Evol.">
        <title>Phylogenomic analyses indicate that early fungi evolved digesting cell walls of algal ancestors of land plants.</title>
        <authorList>
            <person name="Chang Y."/>
            <person name="Wang S."/>
            <person name="Sekimoto S."/>
            <person name="Aerts A.L."/>
            <person name="Choi C."/>
            <person name="Clum A."/>
            <person name="LaButti K.M."/>
            <person name="Lindquist E.A."/>
            <person name="Yee Ngan C."/>
            <person name="Ohm R.A."/>
            <person name="Salamov A.A."/>
            <person name="Grigoriev I.V."/>
            <person name="Spatafora J.W."/>
            <person name="Berbee M.L."/>
        </authorList>
    </citation>
    <scope>NUCLEOTIDE SEQUENCE [LARGE SCALE GENOMIC DNA]</scope>
    <source>
        <strain evidence="2 3">NRRL 28638</strain>
    </source>
</reference>
<dbReference type="EMBL" id="KQ964522">
    <property type="protein sequence ID" value="KXN69821.1"/>
    <property type="molecule type" value="Genomic_DNA"/>
</dbReference>
<dbReference type="Proteomes" id="UP000070444">
    <property type="component" value="Unassembled WGS sequence"/>
</dbReference>
<gene>
    <name evidence="2" type="ORF">CONCODRAFT_18065</name>
</gene>
<evidence type="ECO:0000313" key="2">
    <source>
        <dbReference type="EMBL" id="KXN69821.1"/>
    </source>
</evidence>
<proteinExistence type="predicted"/>
<keyword evidence="1" id="KW-0732">Signal</keyword>
<feature type="signal peptide" evidence="1">
    <location>
        <begin position="1"/>
        <end position="28"/>
    </location>
</feature>
<keyword evidence="3" id="KW-1185">Reference proteome</keyword>
<evidence type="ECO:0000313" key="3">
    <source>
        <dbReference type="Proteomes" id="UP000070444"/>
    </source>
</evidence>
<protein>
    <submittedName>
        <fullName evidence="2">Uncharacterized protein</fullName>
    </submittedName>
</protein>
<evidence type="ECO:0000256" key="1">
    <source>
        <dbReference type="SAM" id="SignalP"/>
    </source>
</evidence>
<organism evidence="2 3">
    <name type="scientific">Conidiobolus coronatus (strain ATCC 28846 / CBS 209.66 / NRRL 28638)</name>
    <name type="common">Delacroixia coronata</name>
    <dbReference type="NCBI Taxonomy" id="796925"/>
    <lineage>
        <taxon>Eukaryota</taxon>
        <taxon>Fungi</taxon>
        <taxon>Fungi incertae sedis</taxon>
        <taxon>Zoopagomycota</taxon>
        <taxon>Entomophthoromycotina</taxon>
        <taxon>Entomophthoromycetes</taxon>
        <taxon>Entomophthorales</taxon>
        <taxon>Ancylistaceae</taxon>
        <taxon>Conidiobolus</taxon>
    </lineage>
</organism>
<name>A0A137P4G9_CONC2</name>
<feature type="chain" id="PRO_5007294468" evidence="1">
    <location>
        <begin position="29"/>
        <end position="157"/>
    </location>
</feature>
<accession>A0A137P4G9</accession>
<dbReference type="AlphaFoldDB" id="A0A137P4G9"/>
<sequence length="157" mass="17756">MSSQFNFNQTFIFAFALFFSLLCMPVLAQNTSPAPSDTTNQFVQIIANIFKAGIDYFVQHFDSIFKFFVANILPPLWSIVKAVFNAFFNKSILAQNSAPPASDNANQFVQVIANIVKASIDYFVNNFSTIARFFVEKILPHLVTILKSLFNAFFNKQ</sequence>